<accession>A0A816JJG7</accession>
<name>A0A816JJG7_BRANA</name>
<sequence length="63" mass="7419">MMILFPAFPIASWRLAGQTYWLHAPFLSRNYVRARLPLVPGQLDLQEIHIKYTLYVVLFLLCI</sequence>
<reference evidence="1" key="1">
    <citation type="submission" date="2021-01" db="EMBL/GenBank/DDBJ databases">
        <authorList>
            <consortium name="Genoscope - CEA"/>
            <person name="William W."/>
        </authorList>
    </citation>
    <scope>NUCLEOTIDE SEQUENCE</scope>
</reference>
<evidence type="ECO:0000313" key="1">
    <source>
        <dbReference type="EMBL" id="CAF1788100.1"/>
    </source>
</evidence>
<protein>
    <submittedName>
        <fullName evidence="1">(rape) hypothetical protein</fullName>
    </submittedName>
</protein>
<dbReference type="Proteomes" id="UP001295469">
    <property type="component" value="Chromosome C09"/>
</dbReference>
<dbReference type="AlphaFoldDB" id="A0A816JJG7"/>
<gene>
    <name evidence="1" type="ORF">DARMORV10_C09P67130.1</name>
</gene>
<organism evidence="1">
    <name type="scientific">Brassica napus</name>
    <name type="common">Rape</name>
    <dbReference type="NCBI Taxonomy" id="3708"/>
    <lineage>
        <taxon>Eukaryota</taxon>
        <taxon>Viridiplantae</taxon>
        <taxon>Streptophyta</taxon>
        <taxon>Embryophyta</taxon>
        <taxon>Tracheophyta</taxon>
        <taxon>Spermatophyta</taxon>
        <taxon>Magnoliopsida</taxon>
        <taxon>eudicotyledons</taxon>
        <taxon>Gunneridae</taxon>
        <taxon>Pentapetalae</taxon>
        <taxon>rosids</taxon>
        <taxon>malvids</taxon>
        <taxon>Brassicales</taxon>
        <taxon>Brassicaceae</taxon>
        <taxon>Brassiceae</taxon>
        <taxon>Brassica</taxon>
    </lineage>
</organism>
<proteinExistence type="predicted"/>
<dbReference type="EMBL" id="HG994373">
    <property type="protein sequence ID" value="CAF1788100.1"/>
    <property type="molecule type" value="Genomic_DNA"/>
</dbReference>